<dbReference type="AlphaFoldDB" id="A0A554NDE5"/>
<feature type="compositionally biased region" description="Acidic residues" evidence="1">
    <location>
        <begin position="57"/>
        <end position="68"/>
    </location>
</feature>
<accession>A0A554NDE5</accession>
<dbReference type="Proteomes" id="UP000319894">
    <property type="component" value="Unassembled WGS sequence"/>
</dbReference>
<dbReference type="EMBL" id="QMDX01000002">
    <property type="protein sequence ID" value="TSD15406.1"/>
    <property type="molecule type" value="Genomic_DNA"/>
</dbReference>
<dbReference type="InParanoid" id="A0A554NDE5"/>
<gene>
    <name evidence="2" type="ORF">DP107_06080</name>
</gene>
<proteinExistence type="predicted"/>
<evidence type="ECO:0000313" key="2">
    <source>
        <dbReference type="EMBL" id="TSD15406.1"/>
    </source>
</evidence>
<name>A0A554NDE5_9EURY</name>
<protein>
    <submittedName>
        <fullName evidence="2">Uncharacterized protein</fullName>
    </submittedName>
</protein>
<evidence type="ECO:0000256" key="1">
    <source>
        <dbReference type="SAM" id="MobiDB-lite"/>
    </source>
</evidence>
<evidence type="ECO:0000313" key="3">
    <source>
        <dbReference type="Proteomes" id="UP000319894"/>
    </source>
</evidence>
<comment type="caution">
    <text evidence="2">The sequence shown here is derived from an EMBL/GenBank/DDBJ whole genome shotgun (WGS) entry which is preliminary data.</text>
</comment>
<sequence>MTEPSEDEGPEAQAKELQARLVVLRLREGTANFEDKEAIRREIRRIEEELESLGVDPDLEDGPGETGV</sequence>
<organism evidence="2 3">
    <name type="scientific">Haloglomus irregulare</name>
    <dbReference type="NCBI Taxonomy" id="2234134"/>
    <lineage>
        <taxon>Archaea</taxon>
        <taxon>Methanobacteriati</taxon>
        <taxon>Methanobacteriota</taxon>
        <taxon>Stenosarchaea group</taxon>
        <taxon>Halobacteria</taxon>
        <taxon>Halobacteriales</taxon>
        <taxon>Natronomonadaceae</taxon>
        <taxon>Haloglomus</taxon>
    </lineage>
</organism>
<keyword evidence="3" id="KW-1185">Reference proteome</keyword>
<reference evidence="2 3" key="1">
    <citation type="submission" date="2018-06" db="EMBL/GenBank/DDBJ databases">
        <title>Natronomonas sp. F16-60 a new haloarchaeon isolated from a solar saltern of Isla Cristina, Huelva, Spain.</title>
        <authorList>
            <person name="Duran-Viseras A."/>
            <person name="Sanchez-Porro C."/>
            <person name="Ventosa A."/>
        </authorList>
    </citation>
    <scope>NUCLEOTIDE SEQUENCE [LARGE SCALE GENOMIC DNA]</scope>
    <source>
        <strain evidence="2 3">F16-60</strain>
    </source>
</reference>
<dbReference type="RefSeq" id="WP_144261245.1">
    <property type="nucleotide sequence ID" value="NZ_QMDX01000002.1"/>
</dbReference>
<feature type="region of interest" description="Disordered" evidence="1">
    <location>
        <begin position="49"/>
        <end position="68"/>
    </location>
</feature>